<evidence type="ECO:0000259" key="5">
    <source>
        <dbReference type="Pfam" id="PF13407"/>
    </source>
</evidence>
<evidence type="ECO:0000256" key="4">
    <source>
        <dbReference type="SAM" id="SignalP"/>
    </source>
</evidence>
<evidence type="ECO:0000313" key="6">
    <source>
        <dbReference type="EMBL" id="MDQ7876508.1"/>
    </source>
</evidence>
<feature type="domain" description="Periplasmic binding protein" evidence="5">
    <location>
        <begin position="81"/>
        <end position="331"/>
    </location>
</feature>
<name>A0ABU0YVZ9_9MICO</name>
<sequence length="377" mass="39505">MFSRTNTGKTAIAAATALTVLLLAGCQSGDTATTTTSSGSSELVEDAKARVAAAQAPVEVGAPEESPPVQEGKFVVLVTCSLASEGCAQPAKAAEEAAEAIGWKVQIIDGKDTADSQNAAVQQALALGPDGIITFAINPASIQGSLELARSQGVKVIASSAADSDLVDFSDIPSAQTWVDSGALLADYAIAETDGKVKALVLHDTGFDVLEPQHQAFVDRLDECGTCEVLEDQNFTFADLATSVPRLVQQMAQRHPDFNTFYIDYDYAVPSVLQGLRAIGADGKVVLGSDGTSAAIQLIRDGGGQSATTAYALAWIGWADIDAMNRIFAGESPDPASAVLTRKLIDQQVALDQDIDGLWDGDVDFKSEYLDMWGIDQ</sequence>
<reference evidence="6 7" key="1">
    <citation type="submission" date="2023-08" db="EMBL/GenBank/DDBJ databases">
        <title>Microbacterium psychrotolerans sp. nov., a psychrotolerant bacterium isolated from soil in Heilongjiang Province, China.</title>
        <authorList>
            <person name="An P."/>
            <person name="Zhao D."/>
            <person name="Xiang H."/>
        </authorList>
    </citation>
    <scope>NUCLEOTIDE SEQUENCE [LARGE SCALE GENOMIC DNA]</scope>
    <source>
        <strain evidence="6 7">QXD-8</strain>
    </source>
</reference>
<keyword evidence="7" id="KW-1185">Reference proteome</keyword>
<comment type="subcellular location">
    <subcellularLocation>
        <location evidence="1">Cell envelope</location>
    </subcellularLocation>
</comment>
<dbReference type="PROSITE" id="PS51257">
    <property type="entry name" value="PROKAR_LIPOPROTEIN"/>
    <property type="match status" value="1"/>
</dbReference>
<protein>
    <submittedName>
        <fullName evidence="6">Substrate-binding domain-containing protein</fullName>
    </submittedName>
</protein>
<comment type="similarity">
    <text evidence="2">Belongs to the bacterial solute-binding protein 2 family.</text>
</comment>
<keyword evidence="3 4" id="KW-0732">Signal</keyword>
<dbReference type="EMBL" id="JAVFWO010000001">
    <property type="protein sequence ID" value="MDQ7876508.1"/>
    <property type="molecule type" value="Genomic_DNA"/>
</dbReference>
<accession>A0ABU0YVZ9</accession>
<dbReference type="SUPFAM" id="SSF53822">
    <property type="entry name" value="Periplasmic binding protein-like I"/>
    <property type="match status" value="1"/>
</dbReference>
<feature type="signal peptide" evidence="4">
    <location>
        <begin position="1"/>
        <end position="24"/>
    </location>
</feature>
<proteinExistence type="inferred from homology"/>
<evidence type="ECO:0000256" key="2">
    <source>
        <dbReference type="ARBA" id="ARBA00007639"/>
    </source>
</evidence>
<dbReference type="Pfam" id="PF13407">
    <property type="entry name" value="Peripla_BP_4"/>
    <property type="match status" value="1"/>
</dbReference>
<comment type="caution">
    <text evidence="6">The sequence shown here is derived from an EMBL/GenBank/DDBJ whole genome shotgun (WGS) entry which is preliminary data.</text>
</comment>
<dbReference type="PANTHER" id="PTHR46847:SF1">
    <property type="entry name" value="D-ALLOSE-BINDING PERIPLASMIC PROTEIN-RELATED"/>
    <property type="match status" value="1"/>
</dbReference>
<evidence type="ECO:0000313" key="7">
    <source>
        <dbReference type="Proteomes" id="UP001235133"/>
    </source>
</evidence>
<evidence type="ECO:0000256" key="1">
    <source>
        <dbReference type="ARBA" id="ARBA00004196"/>
    </source>
</evidence>
<feature type="chain" id="PRO_5046745510" evidence="4">
    <location>
        <begin position="25"/>
        <end position="377"/>
    </location>
</feature>
<dbReference type="RefSeq" id="WP_308865908.1">
    <property type="nucleotide sequence ID" value="NZ_JAVFWO010000001.1"/>
</dbReference>
<dbReference type="Proteomes" id="UP001235133">
    <property type="component" value="Unassembled WGS sequence"/>
</dbReference>
<evidence type="ECO:0000256" key="3">
    <source>
        <dbReference type="ARBA" id="ARBA00022729"/>
    </source>
</evidence>
<dbReference type="InterPro" id="IPR025997">
    <property type="entry name" value="SBP_2_dom"/>
</dbReference>
<organism evidence="6 7">
    <name type="scientific">Microbacterium psychrotolerans</name>
    <dbReference type="NCBI Taxonomy" id="3068321"/>
    <lineage>
        <taxon>Bacteria</taxon>
        <taxon>Bacillati</taxon>
        <taxon>Actinomycetota</taxon>
        <taxon>Actinomycetes</taxon>
        <taxon>Micrococcales</taxon>
        <taxon>Microbacteriaceae</taxon>
        <taxon>Microbacterium</taxon>
    </lineage>
</organism>
<dbReference type="Gene3D" id="3.40.50.2300">
    <property type="match status" value="2"/>
</dbReference>
<dbReference type="InterPro" id="IPR028082">
    <property type="entry name" value="Peripla_BP_I"/>
</dbReference>
<gene>
    <name evidence="6" type="ORF">Q9R08_00820</name>
</gene>
<dbReference type="PANTHER" id="PTHR46847">
    <property type="entry name" value="D-ALLOSE-BINDING PERIPLASMIC PROTEIN-RELATED"/>
    <property type="match status" value="1"/>
</dbReference>